<comment type="caution">
    <text evidence="1">The sequence shown here is derived from an EMBL/GenBank/DDBJ whole genome shotgun (WGS) entry which is preliminary data.</text>
</comment>
<keyword evidence="2" id="KW-1185">Reference proteome</keyword>
<protein>
    <submittedName>
        <fullName evidence="1">Uncharacterized protein</fullName>
    </submittedName>
</protein>
<proteinExistence type="predicted"/>
<dbReference type="EMBL" id="CM042018">
    <property type="protein sequence ID" value="KAI3828899.1"/>
    <property type="molecule type" value="Genomic_DNA"/>
</dbReference>
<reference evidence="2" key="1">
    <citation type="journal article" date="2022" name="Mol. Ecol. Resour.">
        <title>The genomes of chicory, endive, great burdock and yacon provide insights into Asteraceae palaeo-polyploidization history and plant inulin production.</title>
        <authorList>
            <person name="Fan W."/>
            <person name="Wang S."/>
            <person name="Wang H."/>
            <person name="Wang A."/>
            <person name="Jiang F."/>
            <person name="Liu H."/>
            <person name="Zhao H."/>
            <person name="Xu D."/>
            <person name="Zhang Y."/>
        </authorList>
    </citation>
    <scope>NUCLEOTIDE SEQUENCE [LARGE SCALE GENOMIC DNA]</scope>
    <source>
        <strain evidence="2">cv. Yunnan</strain>
    </source>
</reference>
<organism evidence="1 2">
    <name type="scientific">Smallanthus sonchifolius</name>
    <dbReference type="NCBI Taxonomy" id="185202"/>
    <lineage>
        <taxon>Eukaryota</taxon>
        <taxon>Viridiplantae</taxon>
        <taxon>Streptophyta</taxon>
        <taxon>Embryophyta</taxon>
        <taxon>Tracheophyta</taxon>
        <taxon>Spermatophyta</taxon>
        <taxon>Magnoliopsida</taxon>
        <taxon>eudicotyledons</taxon>
        <taxon>Gunneridae</taxon>
        <taxon>Pentapetalae</taxon>
        <taxon>asterids</taxon>
        <taxon>campanulids</taxon>
        <taxon>Asterales</taxon>
        <taxon>Asteraceae</taxon>
        <taxon>Asteroideae</taxon>
        <taxon>Heliantheae alliance</taxon>
        <taxon>Millerieae</taxon>
        <taxon>Smallanthus</taxon>
    </lineage>
</organism>
<reference evidence="1 2" key="2">
    <citation type="journal article" date="2022" name="Mol. Ecol. Resour.">
        <title>The genomes of chicory, endive, great burdock and yacon provide insights into Asteraceae paleo-polyploidization history and plant inulin production.</title>
        <authorList>
            <person name="Fan W."/>
            <person name="Wang S."/>
            <person name="Wang H."/>
            <person name="Wang A."/>
            <person name="Jiang F."/>
            <person name="Liu H."/>
            <person name="Zhao H."/>
            <person name="Xu D."/>
            <person name="Zhang Y."/>
        </authorList>
    </citation>
    <scope>NUCLEOTIDE SEQUENCE [LARGE SCALE GENOMIC DNA]</scope>
    <source>
        <strain evidence="2">cv. Yunnan</strain>
        <tissue evidence="1">Leaves</tissue>
    </source>
</reference>
<dbReference type="Proteomes" id="UP001056120">
    <property type="component" value="Linkage Group LG01"/>
</dbReference>
<name>A0ACB9K9F2_9ASTR</name>
<evidence type="ECO:0000313" key="1">
    <source>
        <dbReference type="EMBL" id="KAI3828899.1"/>
    </source>
</evidence>
<sequence length="99" mass="11337">MFYIFEMFSVSFFCTFFMGLSLCDFQLVQSTHFSNGNKNVCLKFELLRGYDGFCLLTCRVDETVETGEDDNDDSVDDDWMPTSLVGETGEDDDDDWGSE</sequence>
<gene>
    <name evidence="1" type="ORF">L1987_03010</name>
</gene>
<evidence type="ECO:0000313" key="2">
    <source>
        <dbReference type="Proteomes" id="UP001056120"/>
    </source>
</evidence>
<accession>A0ACB9K9F2</accession>